<dbReference type="EMBL" id="CQEM01000002">
    <property type="protein sequence ID" value="CNK68997.1"/>
    <property type="molecule type" value="Genomic_DNA"/>
</dbReference>
<protein>
    <submittedName>
        <fullName evidence="1">Viral A-type inclusion protein</fullName>
    </submittedName>
</protein>
<accession>A0A0T9T959</accession>
<reference evidence="2" key="1">
    <citation type="submission" date="2015-03" db="EMBL/GenBank/DDBJ databases">
        <authorList>
            <consortium name="Pathogen Informatics"/>
        </authorList>
    </citation>
    <scope>NUCLEOTIDE SEQUENCE [LARGE SCALE GENOMIC DNA]</scope>
    <source>
        <strain evidence="2">IP27925</strain>
    </source>
</reference>
<dbReference type="AlphaFoldDB" id="A0A0T9T959"/>
<evidence type="ECO:0000313" key="2">
    <source>
        <dbReference type="Proteomes" id="UP000040088"/>
    </source>
</evidence>
<sequence>MTSITTQVFPSYIVSYSVPLEVNIRGIDRGEKVKTSVIQYQQEDVESIEKLAMKLLSKNNNFLSSQPEVTITSKTNKDIYMSDRQANDDSELEINVRKVKELIAGQIENPLIDMAVNQQIDELAKTNRLRFFPMNPSRVAINFDFDSNNNLVMHQRLEYDKYAEYITTGAEIEQNRIYEFDKPFVTVDCLVKFSPNGDALTSEDKLHIDFNGCGNDLNEVFDKRSLWDKICDYLGGVFNFHKNIIDMKYTTPIFYEDKPSVINNDVDCDLRYNLKRRSFETENNNIIEEYTTNDSEYMELCNMNKNKIKSIIERNSDWMNPVKK</sequence>
<gene>
    <name evidence="1" type="ORF">ERS008460_00586</name>
</gene>
<name>A0A0T9T959_YERAE</name>
<dbReference type="RefSeq" id="WP_050125150.1">
    <property type="nucleotide sequence ID" value="NZ_CP139919.1"/>
</dbReference>
<evidence type="ECO:0000313" key="1">
    <source>
        <dbReference type="EMBL" id="CNK68997.1"/>
    </source>
</evidence>
<organism evidence="1 2">
    <name type="scientific">Yersinia aleksiciae</name>
    <dbReference type="NCBI Taxonomy" id="263819"/>
    <lineage>
        <taxon>Bacteria</taxon>
        <taxon>Pseudomonadati</taxon>
        <taxon>Pseudomonadota</taxon>
        <taxon>Gammaproteobacteria</taxon>
        <taxon>Enterobacterales</taxon>
        <taxon>Yersiniaceae</taxon>
        <taxon>Yersinia</taxon>
    </lineage>
</organism>
<dbReference type="Proteomes" id="UP000040088">
    <property type="component" value="Unassembled WGS sequence"/>
</dbReference>
<proteinExistence type="predicted"/>